<evidence type="ECO:0000313" key="5">
    <source>
        <dbReference type="Proteomes" id="UP000078397"/>
    </source>
</evidence>
<dbReference type="SMART" id="SM00248">
    <property type="entry name" value="ANK"/>
    <property type="match status" value="4"/>
</dbReference>
<comment type="caution">
    <text evidence="4">The sequence shown here is derived from an EMBL/GenBank/DDBJ whole genome shotgun (WGS) entry which is preliminary data.</text>
</comment>
<dbReference type="RefSeq" id="XP_018143425.1">
    <property type="nucleotide sequence ID" value="XM_018286697.1"/>
</dbReference>
<dbReference type="AlphaFoldDB" id="A0A179FLX8"/>
<dbReference type="EMBL" id="LSBJ02000004">
    <property type="protein sequence ID" value="OAQ66338.1"/>
    <property type="molecule type" value="Genomic_DNA"/>
</dbReference>
<protein>
    <submittedName>
        <fullName evidence="4">Ankyrin repeats (3 copies) domain-containing protein</fullName>
    </submittedName>
</protein>
<dbReference type="STRING" id="1380566.A0A179FLX8"/>
<dbReference type="KEGG" id="pchm:VFPPC_07907"/>
<dbReference type="PANTHER" id="PTHR24198:SF165">
    <property type="entry name" value="ANKYRIN REPEAT-CONTAINING PROTEIN-RELATED"/>
    <property type="match status" value="1"/>
</dbReference>
<evidence type="ECO:0000256" key="1">
    <source>
        <dbReference type="ARBA" id="ARBA00022737"/>
    </source>
</evidence>
<name>A0A179FLX8_METCM</name>
<dbReference type="InterPro" id="IPR036770">
    <property type="entry name" value="Ankyrin_rpt-contain_sf"/>
</dbReference>
<keyword evidence="5" id="KW-1185">Reference proteome</keyword>
<organism evidence="4 5">
    <name type="scientific">Pochonia chlamydosporia 170</name>
    <dbReference type="NCBI Taxonomy" id="1380566"/>
    <lineage>
        <taxon>Eukaryota</taxon>
        <taxon>Fungi</taxon>
        <taxon>Dikarya</taxon>
        <taxon>Ascomycota</taxon>
        <taxon>Pezizomycotina</taxon>
        <taxon>Sordariomycetes</taxon>
        <taxon>Hypocreomycetidae</taxon>
        <taxon>Hypocreales</taxon>
        <taxon>Clavicipitaceae</taxon>
        <taxon>Pochonia</taxon>
    </lineage>
</organism>
<dbReference type="InterPro" id="IPR002110">
    <property type="entry name" value="Ankyrin_rpt"/>
</dbReference>
<dbReference type="SUPFAM" id="SSF48403">
    <property type="entry name" value="Ankyrin repeat"/>
    <property type="match status" value="1"/>
</dbReference>
<accession>A0A179FLX8</accession>
<sequence>MADSTSKPKSKLSAFLEAVKHDDPEVLETFLQENVVDIDHKFKFGRTALWYAVAHSNVDGQPSLHTRLLLEYGANPEISDDLQRTPLHVSIESFNTEATRELLACPRVQMEAKDSLGRTAFSRAAAEGHWRAICMFLDRGADMKSRDNKGKKPKDYKMVQDILQRRLAQVPTDLIPGSEEAGWLDMHEKSQKLEFLLERMRESINSDEKEE</sequence>
<dbReference type="PROSITE" id="PS50088">
    <property type="entry name" value="ANK_REPEAT"/>
    <property type="match status" value="2"/>
</dbReference>
<feature type="repeat" description="ANK" evidence="3">
    <location>
        <begin position="116"/>
        <end position="148"/>
    </location>
</feature>
<keyword evidence="2 3" id="KW-0040">ANK repeat</keyword>
<evidence type="ECO:0000256" key="3">
    <source>
        <dbReference type="PROSITE-ProRule" id="PRU00023"/>
    </source>
</evidence>
<reference evidence="4 5" key="1">
    <citation type="journal article" date="2016" name="PLoS Pathog.">
        <title>Biosynthesis of antibiotic leucinostatins in bio-control fungus Purpureocillium lilacinum and their inhibition on phytophthora revealed by genome mining.</title>
        <authorList>
            <person name="Wang G."/>
            <person name="Liu Z."/>
            <person name="Lin R."/>
            <person name="Li E."/>
            <person name="Mao Z."/>
            <person name="Ling J."/>
            <person name="Yang Y."/>
            <person name="Yin W.B."/>
            <person name="Xie B."/>
        </authorList>
    </citation>
    <scope>NUCLEOTIDE SEQUENCE [LARGE SCALE GENOMIC DNA]</scope>
    <source>
        <strain evidence="4">170</strain>
    </source>
</reference>
<dbReference type="PANTHER" id="PTHR24198">
    <property type="entry name" value="ANKYRIN REPEAT AND PROTEIN KINASE DOMAIN-CONTAINING PROTEIN"/>
    <property type="match status" value="1"/>
</dbReference>
<dbReference type="GeneID" id="28850691"/>
<evidence type="ECO:0000313" key="4">
    <source>
        <dbReference type="EMBL" id="OAQ66338.1"/>
    </source>
</evidence>
<proteinExistence type="predicted"/>
<dbReference type="Pfam" id="PF12796">
    <property type="entry name" value="Ank_2"/>
    <property type="match status" value="1"/>
</dbReference>
<dbReference type="Gene3D" id="1.25.40.20">
    <property type="entry name" value="Ankyrin repeat-containing domain"/>
    <property type="match status" value="1"/>
</dbReference>
<dbReference type="Proteomes" id="UP000078397">
    <property type="component" value="Unassembled WGS sequence"/>
</dbReference>
<dbReference type="OrthoDB" id="4761126at2759"/>
<evidence type="ECO:0000256" key="2">
    <source>
        <dbReference type="ARBA" id="ARBA00023043"/>
    </source>
</evidence>
<feature type="repeat" description="ANK" evidence="3">
    <location>
        <begin position="44"/>
        <end position="81"/>
    </location>
</feature>
<keyword evidence="1" id="KW-0677">Repeat</keyword>
<gene>
    <name evidence="4" type="ORF">VFPPC_07907</name>
</gene>